<proteinExistence type="predicted"/>
<name>A0ABV8PZ42_9BACT</name>
<dbReference type="Gene3D" id="2.60.40.3140">
    <property type="match status" value="1"/>
</dbReference>
<keyword evidence="2" id="KW-1185">Reference proteome</keyword>
<dbReference type="EMBL" id="JBHSDC010000015">
    <property type="protein sequence ID" value="MFC4231986.1"/>
    <property type="molecule type" value="Genomic_DNA"/>
</dbReference>
<organism evidence="1 2">
    <name type="scientific">Parasediminibacterium paludis</name>
    <dbReference type="NCBI Taxonomy" id="908966"/>
    <lineage>
        <taxon>Bacteria</taxon>
        <taxon>Pseudomonadati</taxon>
        <taxon>Bacteroidota</taxon>
        <taxon>Chitinophagia</taxon>
        <taxon>Chitinophagales</taxon>
        <taxon>Chitinophagaceae</taxon>
        <taxon>Parasediminibacterium</taxon>
    </lineage>
</organism>
<sequence>MKKLVCTIAIIALFISQTFSQQRITKKELETLKKYNEAAALLKDDADFSGNNTAKWENESAVILCQKTSFDFDKKGLSIGKRIGRNLIGLLWSGVTFGYTIYAANARNETTIIVEETERRKILLNDKYALELYSILYFRLAAEGDAFAARVIKKDGTIQKIDFTDAVKVDDVKSVPSLFKSYTESEFKSNYRPDFFKIAISDLEEGDAIEYEYKNYNNTRYNNNPNYKEFEPVYYLCNRSLPVNKQIIEVTTEDSKYYMAFKSLKGAPDFVVTNNGDKKVYRWEDNNRPRLTDNRFVNEYLELPSIKFQLTYARNNRKDFVWFKDEEDTKKDMTPEDLGSKAKQFWYANSAVQSSAIAMGESSYNSIINYYYKDLKKKGITQLADDEYARKAYYLLRSKTMYNNCSDYDFAKIFSGLLREKNLDHEIVVTTPNYKTSIDKVAFTQEIAWLVKFKNKYYANPDEHLNPEELPIHINGNTAVKFNYTNQADKATSIVLPISDTTENAWVTQITASLDTNKANLAIAKTVEAKGLMKNEIIDDILTYTPYMETDFKNYDGTGMWDGMSDAASEKATSEFKTRKKDWKEEKPKLMKAYAEAEYNCVVEKYDDFKLLQDGRTYKKKPLKYSETLTLQNFTATANDDIVLPLPKLIGTQTKIKKDERTRTLPIDTRFPRILSWNITLAIPAGYTAKGIDGLNKTIDNDAASFTCKAKVENNTIVLDVKKVYKGKNFDVAKWPSLMAVLDAAYSFSQAKIILKKN</sequence>
<evidence type="ECO:0000313" key="1">
    <source>
        <dbReference type="EMBL" id="MFC4231986.1"/>
    </source>
</evidence>
<comment type="caution">
    <text evidence="1">The sequence shown here is derived from an EMBL/GenBank/DDBJ whole genome shotgun (WGS) entry which is preliminary data.</text>
</comment>
<gene>
    <name evidence="1" type="ORF">ACFOW1_08795</name>
</gene>
<dbReference type="RefSeq" id="WP_379013658.1">
    <property type="nucleotide sequence ID" value="NZ_JBHSDC010000015.1"/>
</dbReference>
<evidence type="ECO:0008006" key="3">
    <source>
        <dbReference type="Google" id="ProtNLM"/>
    </source>
</evidence>
<dbReference type="Gene3D" id="2.60.120.1130">
    <property type="match status" value="1"/>
</dbReference>
<accession>A0ABV8PZ42</accession>
<reference evidence="2" key="1">
    <citation type="journal article" date="2019" name="Int. J. Syst. Evol. Microbiol.">
        <title>The Global Catalogue of Microorganisms (GCM) 10K type strain sequencing project: providing services to taxonomists for standard genome sequencing and annotation.</title>
        <authorList>
            <consortium name="The Broad Institute Genomics Platform"/>
            <consortium name="The Broad Institute Genome Sequencing Center for Infectious Disease"/>
            <person name="Wu L."/>
            <person name="Ma J."/>
        </authorList>
    </citation>
    <scope>NUCLEOTIDE SEQUENCE [LARGE SCALE GENOMIC DNA]</scope>
    <source>
        <strain evidence="2">CECT 8010</strain>
    </source>
</reference>
<evidence type="ECO:0000313" key="2">
    <source>
        <dbReference type="Proteomes" id="UP001595906"/>
    </source>
</evidence>
<protein>
    <recommendedName>
        <fullName evidence="3">DUF3857 domain-containing protein</fullName>
    </recommendedName>
</protein>
<dbReference type="Proteomes" id="UP001595906">
    <property type="component" value="Unassembled WGS sequence"/>
</dbReference>